<organism evidence="2 3">
    <name type="scientific">Polarella glacialis</name>
    <name type="common">Dinoflagellate</name>
    <dbReference type="NCBI Taxonomy" id="89957"/>
    <lineage>
        <taxon>Eukaryota</taxon>
        <taxon>Sar</taxon>
        <taxon>Alveolata</taxon>
        <taxon>Dinophyceae</taxon>
        <taxon>Suessiales</taxon>
        <taxon>Suessiaceae</taxon>
        <taxon>Polarella</taxon>
    </lineage>
</organism>
<dbReference type="EMBL" id="CAJNNV010027307">
    <property type="protein sequence ID" value="CAE8620061.1"/>
    <property type="molecule type" value="Genomic_DNA"/>
</dbReference>
<dbReference type="Proteomes" id="UP000654075">
    <property type="component" value="Unassembled WGS sequence"/>
</dbReference>
<evidence type="ECO:0000313" key="3">
    <source>
        <dbReference type="Proteomes" id="UP000654075"/>
    </source>
</evidence>
<dbReference type="OrthoDB" id="264532at2759"/>
<reference evidence="2" key="1">
    <citation type="submission" date="2021-02" db="EMBL/GenBank/DDBJ databases">
        <authorList>
            <person name="Dougan E. K."/>
            <person name="Rhodes N."/>
            <person name="Thang M."/>
            <person name="Chan C."/>
        </authorList>
    </citation>
    <scope>NUCLEOTIDE SEQUENCE</scope>
</reference>
<keyword evidence="1" id="KW-0560">Oxidoreductase</keyword>
<dbReference type="InterPro" id="IPR042098">
    <property type="entry name" value="TauD-like_sf"/>
</dbReference>
<keyword evidence="3" id="KW-1185">Reference proteome</keyword>
<evidence type="ECO:0000313" key="2">
    <source>
        <dbReference type="EMBL" id="CAE8620061.1"/>
    </source>
</evidence>
<dbReference type="AlphaFoldDB" id="A0A813G5B3"/>
<accession>A0A813G5B3</accession>
<sequence length="203" mass="21701">MAKAMAPRRPLAMKASMVAATGLATASVLRSNTFVAFPGASSRPPLSTSTVVQAVSATAAVPLTQSSPTVQCLALATGFAMAVSVASAAGRRRKRPRSSVVGCQADPGDDFVLDECPYTVWGPKDVNFSAAKVDYKACPLEVPLPTQLSGDTTAQESYFVENRLKIYEELRDHGAVVFRGFELMKEPDGFQKFYEALQMDPCV</sequence>
<feature type="non-terminal residue" evidence="2">
    <location>
        <position position="1"/>
    </location>
</feature>
<evidence type="ECO:0000256" key="1">
    <source>
        <dbReference type="ARBA" id="ARBA00023002"/>
    </source>
</evidence>
<dbReference type="Gene3D" id="3.60.130.10">
    <property type="entry name" value="Clavaminate synthase-like"/>
    <property type="match status" value="1"/>
</dbReference>
<dbReference type="GO" id="GO:0016491">
    <property type="term" value="F:oxidoreductase activity"/>
    <property type="evidence" value="ECO:0007669"/>
    <property type="project" value="UniProtKB-KW"/>
</dbReference>
<evidence type="ECO:0008006" key="4">
    <source>
        <dbReference type="Google" id="ProtNLM"/>
    </source>
</evidence>
<name>A0A813G5B3_POLGL</name>
<protein>
    <recommendedName>
        <fullName evidence="4">TauD/TfdA-like domain-containing protein</fullName>
    </recommendedName>
</protein>
<comment type="caution">
    <text evidence="2">The sequence shown here is derived from an EMBL/GenBank/DDBJ whole genome shotgun (WGS) entry which is preliminary data.</text>
</comment>
<proteinExistence type="predicted"/>
<gene>
    <name evidence="2" type="ORF">PGLA1383_LOCUS37630</name>
</gene>